<accession>A0A8T1V9F4</accession>
<sequence length="110" mass="11950">MAGSDAAKKACPAHAMVDSSREDKATQVQGSVHRQDQPLPASNGDRQSRTTRARATDPQLGPALDGFHRPVEVYATGGKRCRNVGCRSSGLLKKVRPRKELSRLRRIGLC</sequence>
<evidence type="ECO:0000313" key="2">
    <source>
        <dbReference type="EMBL" id="KAG7376194.1"/>
    </source>
</evidence>
<reference evidence="2" key="1">
    <citation type="submission" date="2021-02" db="EMBL/GenBank/DDBJ databases">
        <authorList>
            <person name="Palmer J.M."/>
        </authorList>
    </citation>
    <scope>NUCLEOTIDE SEQUENCE</scope>
    <source>
        <strain evidence="2">SCRP734</strain>
    </source>
</reference>
<evidence type="ECO:0000256" key="1">
    <source>
        <dbReference type="SAM" id="MobiDB-lite"/>
    </source>
</evidence>
<protein>
    <submittedName>
        <fullName evidence="2">Uncharacterized protein</fullName>
    </submittedName>
</protein>
<dbReference type="AlphaFoldDB" id="A0A8T1V9F4"/>
<evidence type="ECO:0000313" key="3">
    <source>
        <dbReference type="Proteomes" id="UP000694044"/>
    </source>
</evidence>
<gene>
    <name evidence="2" type="ORF">PHYPSEUDO_014085</name>
</gene>
<dbReference type="EMBL" id="JAGDFM010000779">
    <property type="protein sequence ID" value="KAG7376194.1"/>
    <property type="molecule type" value="Genomic_DNA"/>
</dbReference>
<dbReference type="Proteomes" id="UP000694044">
    <property type="component" value="Unassembled WGS sequence"/>
</dbReference>
<feature type="region of interest" description="Disordered" evidence="1">
    <location>
        <begin position="1"/>
        <end position="66"/>
    </location>
</feature>
<comment type="caution">
    <text evidence="2">The sequence shown here is derived from an EMBL/GenBank/DDBJ whole genome shotgun (WGS) entry which is preliminary data.</text>
</comment>
<organism evidence="2 3">
    <name type="scientific">Phytophthora pseudosyringae</name>
    <dbReference type="NCBI Taxonomy" id="221518"/>
    <lineage>
        <taxon>Eukaryota</taxon>
        <taxon>Sar</taxon>
        <taxon>Stramenopiles</taxon>
        <taxon>Oomycota</taxon>
        <taxon>Peronosporomycetes</taxon>
        <taxon>Peronosporales</taxon>
        <taxon>Peronosporaceae</taxon>
        <taxon>Phytophthora</taxon>
    </lineage>
</organism>
<keyword evidence="3" id="KW-1185">Reference proteome</keyword>
<proteinExistence type="predicted"/>
<name>A0A8T1V9F4_9STRA</name>